<dbReference type="OrthoDB" id="7774500at2759"/>
<dbReference type="AlphaFoldDB" id="A0A7R8UN05"/>
<dbReference type="PROSITE" id="PS51257">
    <property type="entry name" value="PROKAR_LIPOPROTEIN"/>
    <property type="match status" value="1"/>
</dbReference>
<feature type="chain" id="PRO_5031443340" description="Peptidase S1 domain-containing protein" evidence="3">
    <location>
        <begin position="21"/>
        <end position="291"/>
    </location>
</feature>
<dbReference type="InterPro" id="IPR043504">
    <property type="entry name" value="Peptidase_S1_PA_chymotrypsin"/>
</dbReference>
<dbReference type="PROSITE" id="PS50240">
    <property type="entry name" value="TRYPSIN_DOM"/>
    <property type="match status" value="1"/>
</dbReference>
<dbReference type="PROSITE" id="PS00134">
    <property type="entry name" value="TRYPSIN_HIS"/>
    <property type="match status" value="1"/>
</dbReference>
<dbReference type="SMART" id="SM00020">
    <property type="entry name" value="Tryp_SPc"/>
    <property type="match status" value="1"/>
</dbReference>
<proteinExistence type="inferred from homology"/>
<dbReference type="CDD" id="cd00190">
    <property type="entry name" value="Tryp_SPc"/>
    <property type="match status" value="1"/>
</dbReference>
<gene>
    <name evidence="5" type="ORF">HERILL_LOCUS6645</name>
</gene>
<organism evidence="5 6">
    <name type="scientific">Hermetia illucens</name>
    <name type="common">Black soldier fly</name>
    <dbReference type="NCBI Taxonomy" id="343691"/>
    <lineage>
        <taxon>Eukaryota</taxon>
        <taxon>Metazoa</taxon>
        <taxon>Ecdysozoa</taxon>
        <taxon>Arthropoda</taxon>
        <taxon>Hexapoda</taxon>
        <taxon>Insecta</taxon>
        <taxon>Pterygota</taxon>
        <taxon>Neoptera</taxon>
        <taxon>Endopterygota</taxon>
        <taxon>Diptera</taxon>
        <taxon>Brachycera</taxon>
        <taxon>Stratiomyomorpha</taxon>
        <taxon>Stratiomyidae</taxon>
        <taxon>Hermetiinae</taxon>
        <taxon>Hermetia</taxon>
    </lineage>
</organism>
<name>A0A7R8UN05_HERIL</name>
<dbReference type="InterPro" id="IPR051487">
    <property type="entry name" value="Ser/Thr_Proteases_Immune/Dev"/>
</dbReference>
<sequence length="291" mass="32756">MVQLRVLYNSVLLLTTVVSCRKQCGKIEKRLHRIYGGWYHGGLTYRFSIIPSSISGRNVQVFYPWFMAFVAIPVNRLQPTITSVSCGGSLITRRDVLTAAHCLDFPCTKDKFVVFSGLENLCQPSSSRIYHRILRTVIHQKYNRRTGGFDIAIATLIDNVNKVPICLPSPKGKVPKRAEVIGFGYINDFYEVACKLQTIYLKIHHQGDSGGPLQASKNDIYTIYGIVSFGFGCALPDTLGFYVDVSKFISWIEKFAYDRVVRGSMSTDSAKQYNKNDNKVNVVHTEHLPLA</sequence>
<dbReference type="PRINTS" id="PR00722">
    <property type="entry name" value="CHYMOTRYPSIN"/>
</dbReference>
<dbReference type="InterPro" id="IPR018114">
    <property type="entry name" value="TRYPSIN_HIS"/>
</dbReference>
<dbReference type="SUPFAM" id="SSF50494">
    <property type="entry name" value="Trypsin-like serine proteases"/>
    <property type="match status" value="1"/>
</dbReference>
<dbReference type="GO" id="GO:0004252">
    <property type="term" value="F:serine-type endopeptidase activity"/>
    <property type="evidence" value="ECO:0007669"/>
    <property type="project" value="InterPro"/>
</dbReference>
<dbReference type="InterPro" id="IPR009003">
    <property type="entry name" value="Peptidase_S1_PA"/>
</dbReference>
<evidence type="ECO:0000313" key="6">
    <source>
        <dbReference type="Proteomes" id="UP000594454"/>
    </source>
</evidence>
<dbReference type="InterPro" id="IPR001254">
    <property type="entry name" value="Trypsin_dom"/>
</dbReference>
<dbReference type="Gene3D" id="2.40.10.10">
    <property type="entry name" value="Trypsin-like serine proteases"/>
    <property type="match status" value="2"/>
</dbReference>
<evidence type="ECO:0000259" key="4">
    <source>
        <dbReference type="PROSITE" id="PS50240"/>
    </source>
</evidence>
<reference evidence="5 6" key="1">
    <citation type="submission" date="2020-11" db="EMBL/GenBank/DDBJ databases">
        <authorList>
            <person name="Wallbank WR R."/>
            <person name="Pardo Diaz C."/>
            <person name="Kozak K."/>
            <person name="Martin S."/>
            <person name="Jiggins C."/>
            <person name="Moest M."/>
            <person name="Warren A I."/>
            <person name="Generalovic N T."/>
            <person name="Byers J.R.P. K."/>
            <person name="Montejo-Kovacevich G."/>
            <person name="Yen C E."/>
        </authorList>
    </citation>
    <scope>NUCLEOTIDE SEQUENCE [LARGE SCALE GENOMIC DNA]</scope>
</reference>
<dbReference type="InParanoid" id="A0A7R8UN05"/>
<feature type="domain" description="Peptidase S1" evidence="4">
    <location>
        <begin position="34"/>
        <end position="257"/>
    </location>
</feature>
<evidence type="ECO:0000256" key="1">
    <source>
        <dbReference type="ARBA" id="ARBA00023157"/>
    </source>
</evidence>
<evidence type="ECO:0000256" key="3">
    <source>
        <dbReference type="SAM" id="SignalP"/>
    </source>
</evidence>
<keyword evidence="3" id="KW-0732">Signal</keyword>
<accession>A0A7R8UN05</accession>
<keyword evidence="6" id="KW-1185">Reference proteome</keyword>
<dbReference type="Pfam" id="PF00089">
    <property type="entry name" value="Trypsin"/>
    <property type="match status" value="2"/>
</dbReference>
<dbReference type="GO" id="GO:0006508">
    <property type="term" value="P:proteolysis"/>
    <property type="evidence" value="ECO:0007669"/>
    <property type="project" value="InterPro"/>
</dbReference>
<protein>
    <recommendedName>
        <fullName evidence="4">Peptidase S1 domain-containing protein</fullName>
    </recommendedName>
</protein>
<dbReference type="EMBL" id="LR899011">
    <property type="protein sequence ID" value="CAD7083708.1"/>
    <property type="molecule type" value="Genomic_DNA"/>
</dbReference>
<keyword evidence="1" id="KW-1015">Disulfide bond</keyword>
<dbReference type="FunFam" id="2.40.10.10:FF:000068">
    <property type="entry name" value="transmembrane protease serine 2"/>
    <property type="match status" value="1"/>
</dbReference>
<evidence type="ECO:0000256" key="2">
    <source>
        <dbReference type="ARBA" id="ARBA00024195"/>
    </source>
</evidence>
<feature type="signal peptide" evidence="3">
    <location>
        <begin position="1"/>
        <end position="20"/>
    </location>
</feature>
<comment type="similarity">
    <text evidence="2">Belongs to the peptidase S1 family. CLIP subfamily.</text>
</comment>
<dbReference type="Proteomes" id="UP000594454">
    <property type="component" value="Chromosome 3"/>
</dbReference>
<dbReference type="InterPro" id="IPR001314">
    <property type="entry name" value="Peptidase_S1A"/>
</dbReference>
<dbReference type="PANTHER" id="PTHR24256">
    <property type="entry name" value="TRYPTASE-RELATED"/>
    <property type="match status" value="1"/>
</dbReference>
<evidence type="ECO:0000313" key="5">
    <source>
        <dbReference type="EMBL" id="CAD7083708.1"/>
    </source>
</evidence>